<organism evidence="13 14">
    <name type="scientific">Chitiniphilus eburneus</name>
    <dbReference type="NCBI Taxonomy" id="2571148"/>
    <lineage>
        <taxon>Bacteria</taxon>
        <taxon>Pseudomonadati</taxon>
        <taxon>Pseudomonadota</taxon>
        <taxon>Betaproteobacteria</taxon>
        <taxon>Neisseriales</taxon>
        <taxon>Chitinibacteraceae</taxon>
        <taxon>Chitiniphilus</taxon>
    </lineage>
</organism>
<evidence type="ECO:0000259" key="12">
    <source>
        <dbReference type="PROSITE" id="PS50885"/>
    </source>
</evidence>
<dbReference type="SUPFAM" id="SSF58104">
    <property type="entry name" value="Methyl-accepting chemotaxis protein (MCP) signaling domain"/>
    <property type="match status" value="1"/>
</dbReference>
<dbReference type="FunFam" id="1.10.287.950:FF:000001">
    <property type="entry name" value="Methyl-accepting chemotaxis sensory transducer"/>
    <property type="match status" value="1"/>
</dbReference>
<dbReference type="InterPro" id="IPR033479">
    <property type="entry name" value="dCache_1"/>
</dbReference>
<gene>
    <name evidence="13" type="ORF">FAZ21_08985</name>
</gene>
<evidence type="ECO:0000256" key="7">
    <source>
        <dbReference type="ARBA" id="ARBA00023224"/>
    </source>
</evidence>
<protein>
    <submittedName>
        <fullName evidence="13">Methyl-accepting chemotaxis protein</fullName>
    </submittedName>
</protein>
<reference evidence="13 14" key="1">
    <citation type="submission" date="2019-04" db="EMBL/GenBank/DDBJ databases">
        <title>Chitiniphilus eburnea sp. nov., a novel chitinolytic bacterium isolated from aquaculture sludge.</title>
        <authorList>
            <person name="Sheng M."/>
        </authorList>
    </citation>
    <scope>NUCLEOTIDE SEQUENCE [LARGE SCALE GENOMIC DNA]</scope>
    <source>
        <strain evidence="13 14">HX-2-15</strain>
    </source>
</reference>
<dbReference type="SMART" id="SM00304">
    <property type="entry name" value="HAMP"/>
    <property type="match status" value="1"/>
</dbReference>
<dbReference type="InterPro" id="IPR003660">
    <property type="entry name" value="HAMP_dom"/>
</dbReference>
<dbReference type="AlphaFoldDB" id="A0A4U0Q0H9"/>
<dbReference type="EMBL" id="SUMF01000007">
    <property type="protein sequence ID" value="TJZ74080.1"/>
    <property type="molecule type" value="Genomic_DNA"/>
</dbReference>
<dbReference type="InterPro" id="IPR004090">
    <property type="entry name" value="Chemotax_Me-accpt_rcpt"/>
</dbReference>
<comment type="similarity">
    <text evidence="8">Belongs to the methyl-accepting chemotaxis (MCP) protein family.</text>
</comment>
<evidence type="ECO:0000256" key="5">
    <source>
        <dbReference type="ARBA" id="ARBA00022989"/>
    </source>
</evidence>
<evidence type="ECO:0000256" key="3">
    <source>
        <dbReference type="ARBA" id="ARBA00022500"/>
    </source>
</evidence>
<dbReference type="SUPFAM" id="SSF103190">
    <property type="entry name" value="Sensory domain-like"/>
    <property type="match status" value="1"/>
</dbReference>
<sequence length="624" mass="67060">MQSLRAKLTAFVAVLLVALTVILTTTMYISMRAQINDGLNHEIQGTAQGYESMLQTWVKDKGQIVTALAQSLRTAQDPVPTLQLAANSAKFDSAYFGTPDKRMIESRDLGLPGDYDPTSRPWYRQAATEDRTILTPPYIDASSKRLIFSFAAPVKAADGTLKGVTAADIFLDDVVKDVLAIKLAGDGHAFLMGDDGTVLAHAKEGYILKNASALSPTLTPERLAALARTPALTEIQIDGVTKYFYLKTVPGSGLRLGLVIDRNQVQAPLTRLLALMIGITIGVLLVAIPLAGFVVNHMLRGLARLSVALNEIAQGGGDLTRKLGIEGNDEVAGAAGAFNRFAEQLRGMFSDIQNESSRLTSGVTDINEVVQLLSGDSQRLSTLASEIIEQITASTSHIAESVRDTNALVGDTDKLSDESAKTMREVAEEVSTSARKVENLAALLDSLSRRSQDISGIILVIREIADQTNMLALNAAIEAARAGESGRGFAVVADEVRKLAERTSNATLEITTLIEGVRAESEAAVSNMQETHQAVQSGVRLSHHAADKIAHIRGNMEHVLHRIGEIASATREQQDATLVMRQSAESIANQMHESTAALQKATNAADELGKLATFLRDMFSKFHL</sequence>
<evidence type="ECO:0000313" key="14">
    <source>
        <dbReference type="Proteomes" id="UP000310016"/>
    </source>
</evidence>
<keyword evidence="6 10" id="KW-0472">Membrane</keyword>
<keyword evidence="7 9" id="KW-0807">Transducer</keyword>
<evidence type="ECO:0000256" key="1">
    <source>
        <dbReference type="ARBA" id="ARBA00004651"/>
    </source>
</evidence>
<dbReference type="PROSITE" id="PS50111">
    <property type="entry name" value="CHEMOTAXIS_TRANSDUC_2"/>
    <property type="match status" value="1"/>
</dbReference>
<dbReference type="CDD" id="cd11386">
    <property type="entry name" value="MCP_signal"/>
    <property type="match status" value="1"/>
</dbReference>
<dbReference type="PANTHER" id="PTHR32089:SF112">
    <property type="entry name" value="LYSOZYME-LIKE PROTEIN-RELATED"/>
    <property type="match status" value="1"/>
</dbReference>
<dbReference type="Pfam" id="PF02743">
    <property type="entry name" value="dCache_1"/>
    <property type="match status" value="1"/>
</dbReference>
<dbReference type="SMART" id="SM00283">
    <property type="entry name" value="MA"/>
    <property type="match status" value="1"/>
</dbReference>
<evidence type="ECO:0000256" key="2">
    <source>
        <dbReference type="ARBA" id="ARBA00022475"/>
    </source>
</evidence>
<evidence type="ECO:0000256" key="4">
    <source>
        <dbReference type="ARBA" id="ARBA00022692"/>
    </source>
</evidence>
<keyword evidence="4 10" id="KW-0812">Transmembrane</keyword>
<evidence type="ECO:0000313" key="13">
    <source>
        <dbReference type="EMBL" id="TJZ74080.1"/>
    </source>
</evidence>
<dbReference type="Gene3D" id="1.10.287.950">
    <property type="entry name" value="Methyl-accepting chemotaxis protein"/>
    <property type="match status" value="1"/>
</dbReference>
<evidence type="ECO:0000259" key="11">
    <source>
        <dbReference type="PROSITE" id="PS50111"/>
    </source>
</evidence>
<comment type="subcellular location">
    <subcellularLocation>
        <location evidence="1">Cell membrane</location>
        <topology evidence="1">Multi-pass membrane protein</topology>
    </subcellularLocation>
</comment>
<dbReference type="GO" id="GO:0005886">
    <property type="term" value="C:plasma membrane"/>
    <property type="evidence" value="ECO:0007669"/>
    <property type="project" value="UniProtKB-SubCell"/>
</dbReference>
<evidence type="ECO:0000256" key="9">
    <source>
        <dbReference type="PROSITE-ProRule" id="PRU00284"/>
    </source>
</evidence>
<dbReference type="Gene3D" id="3.30.450.20">
    <property type="entry name" value="PAS domain"/>
    <property type="match status" value="2"/>
</dbReference>
<keyword evidence="5 10" id="KW-1133">Transmembrane helix</keyword>
<dbReference type="GO" id="GO:0007165">
    <property type="term" value="P:signal transduction"/>
    <property type="evidence" value="ECO:0007669"/>
    <property type="project" value="UniProtKB-KW"/>
</dbReference>
<feature type="domain" description="HAMP" evidence="12">
    <location>
        <begin position="296"/>
        <end position="350"/>
    </location>
</feature>
<dbReference type="GO" id="GO:0004888">
    <property type="term" value="F:transmembrane signaling receptor activity"/>
    <property type="evidence" value="ECO:0007669"/>
    <property type="project" value="InterPro"/>
</dbReference>
<evidence type="ECO:0000256" key="10">
    <source>
        <dbReference type="SAM" id="Phobius"/>
    </source>
</evidence>
<dbReference type="RefSeq" id="WP_136773101.1">
    <property type="nucleotide sequence ID" value="NZ_CP156074.1"/>
</dbReference>
<dbReference type="PROSITE" id="PS50885">
    <property type="entry name" value="HAMP"/>
    <property type="match status" value="1"/>
</dbReference>
<dbReference type="CDD" id="cd12913">
    <property type="entry name" value="PDC1_MCP_like"/>
    <property type="match status" value="1"/>
</dbReference>
<accession>A0A4U0Q0H9</accession>
<dbReference type="InterPro" id="IPR029151">
    <property type="entry name" value="Sensor-like_sf"/>
</dbReference>
<dbReference type="CDD" id="cd06225">
    <property type="entry name" value="HAMP"/>
    <property type="match status" value="1"/>
</dbReference>
<dbReference type="PANTHER" id="PTHR32089">
    <property type="entry name" value="METHYL-ACCEPTING CHEMOTAXIS PROTEIN MCPB"/>
    <property type="match status" value="1"/>
</dbReference>
<feature type="transmembrane region" description="Helical" evidence="10">
    <location>
        <begin position="272"/>
        <end position="295"/>
    </location>
</feature>
<dbReference type="CDD" id="cd12912">
    <property type="entry name" value="PDC2_MCP_like"/>
    <property type="match status" value="1"/>
</dbReference>
<keyword evidence="14" id="KW-1185">Reference proteome</keyword>
<feature type="domain" description="Methyl-accepting transducer" evidence="11">
    <location>
        <begin position="388"/>
        <end position="588"/>
    </location>
</feature>
<dbReference type="InterPro" id="IPR004089">
    <property type="entry name" value="MCPsignal_dom"/>
</dbReference>
<name>A0A4U0Q0H9_9NEIS</name>
<evidence type="ECO:0000256" key="6">
    <source>
        <dbReference type="ARBA" id="ARBA00023136"/>
    </source>
</evidence>
<dbReference type="GO" id="GO:0006935">
    <property type="term" value="P:chemotaxis"/>
    <property type="evidence" value="ECO:0007669"/>
    <property type="project" value="UniProtKB-KW"/>
</dbReference>
<dbReference type="PRINTS" id="PR00260">
    <property type="entry name" value="CHEMTRNSDUCR"/>
</dbReference>
<comment type="caution">
    <text evidence="13">The sequence shown here is derived from an EMBL/GenBank/DDBJ whole genome shotgun (WGS) entry which is preliminary data.</text>
</comment>
<evidence type="ECO:0000256" key="8">
    <source>
        <dbReference type="ARBA" id="ARBA00029447"/>
    </source>
</evidence>
<keyword evidence="3" id="KW-0145">Chemotaxis</keyword>
<proteinExistence type="inferred from homology"/>
<dbReference type="OrthoDB" id="8576332at2"/>
<keyword evidence="2" id="KW-1003">Cell membrane</keyword>
<dbReference type="Pfam" id="PF00015">
    <property type="entry name" value="MCPsignal"/>
    <property type="match status" value="1"/>
</dbReference>
<dbReference type="Pfam" id="PF00672">
    <property type="entry name" value="HAMP"/>
    <property type="match status" value="1"/>
</dbReference>
<dbReference type="Proteomes" id="UP000310016">
    <property type="component" value="Unassembled WGS sequence"/>
</dbReference>